<sequence>MNGYGAAPIRRCVIIKSLIDAPVVMIVFQPATGALMSEYVLEVFAHHLKSIEGAVYNEDDPAIGALALTLAALHRAVHAWETGRFIKPPEFSKDNVGKLTDGYLKRSVQPLVEKKRYKRLVRAASEYAHESVKPQRRSSTNINDEFDGALIACDPSSPITPLSDNE</sequence>
<reference evidence="1" key="1">
    <citation type="submission" date="2021-02" db="EMBL/GenBank/DDBJ databases">
        <authorList>
            <consortium name="DOE Joint Genome Institute"/>
            <person name="Ahrendt S."/>
            <person name="Looney B.P."/>
            <person name="Miyauchi S."/>
            <person name="Morin E."/>
            <person name="Drula E."/>
            <person name="Courty P.E."/>
            <person name="Chicoki N."/>
            <person name="Fauchery L."/>
            <person name="Kohler A."/>
            <person name="Kuo A."/>
            <person name="Labutti K."/>
            <person name="Pangilinan J."/>
            <person name="Lipzen A."/>
            <person name="Riley R."/>
            <person name="Andreopoulos W."/>
            <person name="He G."/>
            <person name="Johnson J."/>
            <person name="Barry K.W."/>
            <person name="Grigoriev I.V."/>
            <person name="Nagy L."/>
            <person name="Hibbett D."/>
            <person name="Henrissat B."/>
            <person name="Matheny P.B."/>
            <person name="Labbe J."/>
            <person name="Martin F."/>
        </authorList>
    </citation>
    <scope>NUCLEOTIDE SEQUENCE</scope>
    <source>
        <strain evidence="1">FP105234-sp</strain>
    </source>
</reference>
<proteinExistence type="predicted"/>
<name>A0ACB8R9G7_9AGAM</name>
<evidence type="ECO:0000313" key="2">
    <source>
        <dbReference type="Proteomes" id="UP000814033"/>
    </source>
</evidence>
<gene>
    <name evidence="1" type="ORF">FA95DRAFT_1611624</name>
</gene>
<organism evidence="1 2">
    <name type="scientific">Auriscalpium vulgare</name>
    <dbReference type="NCBI Taxonomy" id="40419"/>
    <lineage>
        <taxon>Eukaryota</taxon>
        <taxon>Fungi</taxon>
        <taxon>Dikarya</taxon>
        <taxon>Basidiomycota</taxon>
        <taxon>Agaricomycotina</taxon>
        <taxon>Agaricomycetes</taxon>
        <taxon>Russulales</taxon>
        <taxon>Auriscalpiaceae</taxon>
        <taxon>Auriscalpium</taxon>
    </lineage>
</organism>
<keyword evidence="2" id="KW-1185">Reference proteome</keyword>
<evidence type="ECO:0000313" key="1">
    <source>
        <dbReference type="EMBL" id="KAI0040648.1"/>
    </source>
</evidence>
<dbReference type="EMBL" id="MU276178">
    <property type="protein sequence ID" value="KAI0040648.1"/>
    <property type="molecule type" value="Genomic_DNA"/>
</dbReference>
<reference evidence="1" key="2">
    <citation type="journal article" date="2022" name="New Phytol.">
        <title>Evolutionary transition to the ectomycorrhizal habit in the genomes of a hyperdiverse lineage of mushroom-forming fungi.</title>
        <authorList>
            <person name="Looney B."/>
            <person name="Miyauchi S."/>
            <person name="Morin E."/>
            <person name="Drula E."/>
            <person name="Courty P.E."/>
            <person name="Kohler A."/>
            <person name="Kuo A."/>
            <person name="LaButti K."/>
            <person name="Pangilinan J."/>
            <person name="Lipzen A."/>
            <person name="Riley R."/>
            <person name="Andreopoulos W."/>
            <person name="He G."/>
            <person name="Johnson J."/>
            <person name="Nolan M."/>
            <person name="Tritt A."/>
            <person name="Barry K.W."/>
            <person name="Grigoriev I.V."/>
            <person name="Nagy L.G."/>
            <person name="Hibbett D."/>
            <person name="Henrissat B."/>
            <person name="Matheny P.B."/>
            <person name="Labbe J."/>
            <person name="Martin F.M."/>
        </authorList>
    </citation>
    <scope>NUCLEOTIDE SEQUENCE</scope>
    <source>
        <strain evidence="1">FP105234-sp</strain>
    </source>
</reference>
<accession>A0ACB8R9G7</accession>
<protein>
    <submittedName>
        <fullName evidence="1">Uncharacterized protein</fullName>
    </submittedName>
</protein>
<dbReference type="Proteomes" id="UP000814033">
    <property type="component" value="Unassembled WGS sequence"/>
</dbReference>
<comment type="caution">
    <text evidence="1">The sequence shown here is derived from an EMBL/GenBank/DDBJ whole genome shotgun (WGS) entry which is preliminary data.</text>
</comment>